<accession>A0A2N3IFP1</accession>
<comment type="caution">
    <text evidence="1">The sequence shown here is derived from an EMBL/GenBank/DDBJ whole genome shotgun (WGS) entry which is preliminary data.</text>
</comment>
<dbReference type="RefSeq" id="WP_101308180.1">
    <property type="nucleotide sequence ID" value="NZ_MVDE01000002.1"/>
</dbReference>
<sequence>MIPKLISQSRTTEVNTTADSMLLAYQKQSWEIDTYMLTIFTDLQTKSNELKTAINCSKTESNLDKKDIVRDEKVKALHYLILGSIHHPDPEVKAAALHLNAVFAKYGLKMIHESYTIESSLIESLLEDFSAPELQAAIALVSGCAELIAGLQTDQSDFKTAHFAWEEEKAKNGLTQCSTDIKKEVISIINNKIVLHLKAMQQANNELYGELSQTVAQIINDTNQAVKRRRKKEETAPEAAI</sequence>
<dbReference type="InterPro" id="IPR046228">
    <property type="entry name" value="DUF6261"/>
</dbReference>
<protein>
    <submittedName>
        <fullName evidence="1">Uncharacterized protein</fullName>
    </submittedName>
</protein>
<dbReference type="Proteomes" id="UP000233618">
    <property type="component" value="Unassembled WGS sequence"/>
</dbReference>
<dbReference type="AlphaFoldDB" id="A0A2N3IFP1"/>
<gene>
    <name evidence="1" type="ORF">BZG01_02165</name>
</gene>
<organism evidence="1 2">
    <name type="scientific">Labilibaculum manganireducens</name>
    <dbReference type="NCBI Taxonomy" id="1940525"/>
    <lineage>
        <taxon>Bacteria</taxon>
        <taxon>Pseudomonadati</taxon>
        <taxon>Bacteroidota</taxon>
        <taxon>Bacteroidia</taxon>
        <taxon>Marinilabiliales</taxon>
        <taxon>Marinifilaceae</taxon>
        <taxon>Labilibaculum</taxon>
    </lineage>
</organism>
<dbReference type="Pfam" id="PF19775">
    <property type="entry name" value="DUF6261"/>
    <property type="match status" value="1"/>
</dbReference>
<evidence type="ECO:0000313" key="1">
    <source>
        <dbReference type="EMBL" id="PKQ69134.1"/>
    </source>
</evidence>
<dbReference type="EMBL" id="MVDE01000002">
    <property type="protein sequence ID" value="PKQ69134.1"/>
    <property type="molecule type" value="Genomic_DNA"/>
</dbReference>
<keyword evidence="2" id="KW-1185">Reference proteome</keyword>
<name>A0A2N3IFP1_9BACT</name>
<evidence type="ECO:0000313" key="2">
    <source>
        <dbReference type="Proteomes" id="UP000233618"/>
    </source>
</evidence>
<proteinExistence type="predicted"/>
<reference evidence="1 2" key="1">
    <citation type="journal article" date="2017" name="Front. Microbiol.">
        <title>Labilibaculum manganireducens gen. nov., sp. nov. and Labilibaculum filiforme sp. nov., Novel Bacteroidetes Isolated from Subsurface Sediments of the Baltic Sea.</title>
        <authorList>
            <person name="Vandieken V."/>
            <person name="Marshall I.P."/>
            <person name="Niemann H."/>
            <person name="Engelen B."/>
            <person name="Cypionka H."/>
        </authorList>
    </citation>
    <scope>NUCLEOTIDE SEQUENCE [LARGE SCALE GENOMIC DNA]</scope>
    <source>
        <strain evidence="1 2">59.10-2M</strain>
    </source>
</reference>